<protein>
    <recommendedName>
        <fullName evidence="5">Type II toxin-antitoxin system RelE/ParE family toxin</fullName>
    </recommendedName>
</protein>
<organism evidence="2 4">
    <name type="scientific">Chryseobacterium indoltheticum</name>
    <dbReference type="NCBI Taxonomy" id="254"/>
    <lineage>
        <taxon>Bacteria</taxon>
        <taxon>Pseudomonadati</taxon>
        <taxon>Bacteroidota</taxon>
        <taxon>Flavobacteriia</taxon>
        <taxon>Flavobacteriales</taxon>
        <taxon>Weeksellaceae</taxon>
        <taxon>Chryseobacterium group</taxon>
        <taxon>Chryseobacterium</taxon>
    </lineage>
</organism>
<dbReference type="AlphaFoldDB" id="A0A381FID5"/>
<evidence type="ECO:0000313" key="2">
    <source>
        <dbReference type="EMBL" id="SUX45912.1"/>
    </source>
</evidence>
<dbReference type="Proteomes" id="UP000255231">
    <property type="component" value="Unassembled WGS sequence"/>
</dbReference>
<dbReference type="RefSeq" id="WP_076559855.1">
    <property type="nucleotide sequence ID" value="NZ_CP033929.1"/>
</dbReference>
<gene>
    <name evidence="2" type="ORF">NCTC13560_03362</name>
    <name evidence="1" type="ORF">SAMN05421682_104257</name>
</gene>
<dbReference type="EMBL" id="FTMF01000004">
    <property type="protein sequence ID" value="SIQ37248.1"/>
    <property type="molecule type" value="Genomic_DNA"/>
</dbReference>
<evidence type="ECO:0008006" key="5">
    <source>
        <dbReference type="Google" id="ProtNLM"/>
    </source>
</evidence>
<reference evidence="1 3" key="1">
    <citation type="submission" date="2017-01" db="EMBL/GenBank/DDBJ databases">
        <authorList>
            <person name="Varghese N."/>
            <person name="Submissions S."/>
        </authorList>
    </citation>
    <scope>NUCLEOTIDE SEQUENCE [LARGE SCALE GENOMIC DNA]</scope>
    <source>
        <strain evidence="1 3">ATCC 27950</strain>
    </source>
</reference>
<dbReference type="OrthoDB" id="771059at2"/>
<evidence type="ECO:0000313" key="3">
    <source>
        <dbReference type="Proteomes" id="UP000185725"/>
    </source>
</evidence>
<reference evidence="2 4" key="2">
    <citation type="submission" date="2018-06" db="EMBL/GenBank/DDBJ databases">
        <authorList>
            <consortium name="Pathogen Informatics"/>
            <person name="Doyle S."/>
        </authorList>
    </citation>
    <scope>NUCLEOTIDE SEQUENCE [LARGE SCALE GENOMIC DNA]</scope>
    <source>
        <strain evidence="2 4">NCTC13560</strain>
    </source>
</reference>
<proteinExistence type="predicted"/>
<dbReference type="EMBL" id="UFVS01000001">
    <property type="protein sequence ID" value="SUX45912.1"/>
    <property type="molecule type" value="Genomic_DNA"/>
</dbReference>
<accession>A0A381FID5</accession>
<evidence type="ECO:0000313" key="4">
    <source>
        <dbReference type="Proteomes" id="UP000255231"/>
    </source>
</evidence>
<name>A0A381FID5_9FLAO</name>
<sequence length="107" mass="12985">MEEIVIYSEEFHQSIEELVEILYAKEYFGFRVDCQFYADKIYDFIDFNVMKPISKSSPLAYQKFGKKFIKYKANNNTSWYIFFDQKEHKFLINHITNNHSQDFPDLL</sequence>
<dbReference type="KEGG" id="cil:EG358_13585"/>
<evidence type="ECO:0000313" key="1">
    <source>
        <dbReference type="EMBL" id="SIQ37248.1"/>
    </source>
</evidence>
<keyword evidence="3" id="KW-1185">Reference proteome</keyword>
<dbReference type="GeneID" id="303674738"/>
<dbReference type="Proteomes" id="UP000185725">
    <property type="component" value="Unassembled WGS sequence"/>
</dbReference>